<organism evidence="2">
    <name type="scientific">Lepeophtheirus salmonis</name>
    <name type="common">Salmon louse</name>
    <name type="synonym">Caligus salmonis</name>
    <dbReference type="NCBI Taxonomy" id="72036"/>
    <lineage>
        <taxon>Eukaryota</taxon>
        <taxon>Metazoa</taxon>
        <taxon>Ecdysozoa</taxon>
        <taxon>Arthropoda</taxon>
        <taxon>Crustacea</taxon>
        <taxon>Multicrustacea</taxon>
        <taxon>Hexanauplia</taxon>
        <taxon>Copepoda</taxon>
        <taxon>Siphonostomatoida</taxon>
        <taxon>Caligidae</taxon>
        <taxon>Lepeophtheirus</taxon>
    </lineage>
</organism>
<dbReference type="EMBL" id="HACA01012505">
    <property type="protein sequence ID" value="CDW29866.1"/>
    <property type="molecule type" value="Transcribed_RNA"/>
</dbReference>
<keyword evidence="1" id="KW-1133">Transmembrane helix</keyword>
<proteinExistence type="predicted"/>
<dbReference type="OMA" id="ENWTKWR"/>
<evidence type="ECO:0000313" key="2">
    <source>
        <dbReference type="EMBL" id="CDW29866.1"/>
    </source>
</evidence>
<keyword evidence="1" id="KW-0472">Membrane</keyword>
<protein>
    <submittedName>
        <fullName evidence="2">Uncharacterized protein</fullName>
    </submittedName>
</protein>
<name>A0A0K2TWX2_LEPSM</name>
<dbReference type="OrthoDB" id="10549896at2759"/>
<dbReference type="AlphaFoldDB" id="A0A0K2TWX2"/>
<sequence>MLGKCLFVSFCLSVTFWYIGTPYIVRPSEKVVQDLINSNSLSEPISHAGKNTILVENWTKWRLYHQNERGKEEILFKNSAKYIPLLGKETNMHFEWRSHYNVVVYDNPPEPRRAYVESSWLDKFGIYDHLIVEIIENNRLRIVPKFMFGIDQEILDELYKGPEKMPIIGYFGSSPFVDRVVIMSYLFLVLVIMFIVLARSEDTKTKKKREHED</sequence>
<accession>A0A0K2TWX2</accession>
<reference evidence="2" key="1">
    <citation type="submission" date="2014-05" db="EMBL/GenBank/DDBJ databases">
        <authorList>
            <person name="Chronopoulou M."/>
        </authorList>
    </citation>
    <scope>NUCLEOTIDE SEQUENCE</scope>
    <source>
        <tissue evidence="2">Whole organism</tissue>
    </source>
</reference>
<keyword evidence="1" id="KW-0812">Transmembrane</keyword>
<feature type="transmembrane region" description="Helical" evidence="1">
    <location>
        <begin position="180"/>
        <end position="198"/>
    </location>
</feature>
<evidence type="ECO:0000256" key="1">
    <source>
        <dbReference type="SAM" id="Phobius"/>
    </source>
</evidence>